<evidence type="ECO:0000313" key="3">
    <source>
        <dbReference type="EMBL" id="PJA14828.1"/>
    </source>
</evidence>
<evidence type="ECO:0000313" key="4">
    <source>
        <dbReference type="Proteomes" id="UP000228952"/>
    </source>
</evidence>
<accession>A0A2M7W2H7</accession>
<dbReference type="PANTHER" id="PTHR34136:SF1">
    <property type="entry name" value="UDP-N-ACETYL-D-MANNOSAMINURONIC ACID TRANSFERASE"/>
    <property type="match status" value="1"/>
</dbReference>
<organism evidence="3 4">
    <name type="scientific">Candidatus Dojkabacteria bacterium CG_4_10_14_0_2_um_filter_Dojkabacteria_WS6_41_15</name>
    <dbReference type="NCBI Taxonomy" id="2014249"/>
    <lineage>
        <taxon>Bacteria</taxon>
        <taxon>Candidatus Dojkabacteria</taxon>
    </lineage>
</organism>
<dbReference type="Proteomes" id="UP000228952">
    <property type="component" value="Unassembled WGS sequence"/>
</dbReference>
<dbReference type="EMBL" id="PFQB01000035">
    <property type="protein sequence ID" value="PJA14828.1"/>
    <property type="molecule type" value="Genomic_DNA"/>
</dbReference>
<protein>
    <submittedName>
        <fullName evidence="3">Uncharacterized protein</fullName>
    </submittedName>
</protein>
<keyword evidence="1" id="KW-0328">Glycosyltransferase</keyword>
<name>A0A2M7W2H7_9BACT</name>
<evidence type="ECO:0000256" key="2">
    <source>
        <dbReference type="ARBA" id="ARBA00022679"/>
    </source>
</evidence>
<proteinExistence type="predicted"/>
<comment type="caution">
    <text evidence="3">The sequence shown here is derived from an EMBL/GenBank/DDBJ whole genome shotgun (WGS) entry which is preliminary data.</text>
</comment>
<dbReference type="PANTHER" id="PTHR34136">
    <property type="match status" value="1"/>
</dbReference>
<dbReference type="InterPro" id="IPR004629">
    <property type="entry name" value="WecG_TagA_CpsF"/>
</dbReference>
<dbReference type="AlphaFoldDB" id="A0A2M7W2H7"/>
<sequence length="400" mass="45272">MVLNKFPLSDSSRLQAGRNFVLVVNPVFLDELFKIAVVTKHAQRLLHTALVSPFSLSLQARILVYSHQILIRDGRVLVRLPQTVDELNYMKEMDSPEIWEVDDTEIEKIAEAYADKIVLSGGNPQERASFEERWKLADNDLSLPARLLGIVKETLAGVLANRNNARGVNYPFPLFRAPFLSVFTGTKKEALDIILERLRQRYVTERNVEKVPTGLVVTTNLDHLRLLIEVENKEIREMYTKAFLQTPDGYPPLMLYGKASLGFQPKELIEGTFLFIQLINMIGNENLPYTIYLAGGFGNVPYKVREYFIAAYPNLKNNFVGISTPPFGFFENKGMLDAIAVDVNAKRPDLLFVGMTAPNGEHFIDEMLKRKVNFGIGFNVGRSIEIVAGYQKKEPAMIEK</sequence>
<evidence type="ECO:0000256" key="1">
    <source>
        <dbReference type="ARBA" id="ARBA00022676"/>
    </source>
</evidence>
<feature type="non-terminal residue" evidence="3">
    <location>
        <position position="400"/>
    </location>
</feature>
<gene>
    <name evidence="3" type="ORF">COX64_01570</name>
</gene>
<keyword evidence="2" id="KW-0808">Transferase</keyword>
<reference evidence="4" key="1">
    <citation type="submission" date="2017-09" db="EMBL/GenBank/DDBJ databases">
        <title>Depth-based differentiation of microbial function through sediment-hosted aquifers and enrichment of novel symbionts in the deep terrestrial subsurface.</title>
        <authorList>
            <person name="Probst A.J."/>
            <person name="Ladd B."/>
            <person name="Jarett J.K."/>
            <person name="Geller-Mcgrath D.E."/>
            <person name="Sieber C.M.K."/>
            <person name="Emerson J.B."/>
            <person name="Anantharaman K."/>
            <person name="Thomas B.C."/>
            <person name="Malmstrom R."/>
            <person name="Stieglmeier M."/>
            <person name="Klingl A."/>
            <person name="Woyke T."/>
            <person name="Ryan C.M."/>
            <person name="Banfield J.F."/>
        </authorList>
    </citation>
    <scope>NUCLEOTIDE SEQUENCE [LARGE SCALE GENOMIC DNA]</scope>
</reference>
<dbReference type="GO" id="GO:0016758">
    <property type="term" value="F:hexosyltransferase activity"/>
    <property type="evidence" value="ECO:0007669"/>
    <property type="project" value="TreeGrafter"/>
</dbReference>
<dbReference type="Pfam" id="PF03808">
    <property type="entry name" value="Glyco_tran_WecG"/>
    <property type="match status" value="1"/>
</dbReference>